<evidence type="ECO:0000313" key="1">
    <source>
        <dbReference type="EMBL" id="KIK50021.1"/>
    </source>
</evidence>
<organism evidence="1 2">
    <name type="scientific">Collybiopsis luxurians FD-317 M1</name>
    <dbReference type="NCBI Taxonomy" id="944289"/>
    <lineage>
        <taxon>Eukaryota</taxon>
        <taxon>Fungi</taxon>
        <taxon>Dikarya</taxon>
        <taxon>Basidiomycota</taxon>
        <taxon>Agaricomycotina</taxon>
        <taxon>Agaricomycetes</taxon>
        <taxon>Agaricomycetidae</taxon>
        <taxon>Agaricales</taxon>
        <taxon>Marasmiineae</taxon>
        <taxon>Omphalotaceae</taxon>
        <taxon>Collybiopsis</taxon>
        <taxon>Collybiopsis luxurians</taxon>
    </lineage>
</organism>
<keyword evidence="2" id="KW-1185">Reference proteome</keyword>
<sequence>MSSPSYNATFLSDQQEQSTMLLDDSVTVTVLHSEMPPQLTINPGKNERQTLAHLFNLLSNGDLMRLRRVCRGMRILVDAFVTQKLNIETSLIVYFGTAARARRFREHQQRLGAVLSGAWSYLFLSGASHLAPSLCPLDIYVDHSSVPAVANILRPMGFQYCSTRWELVHDHRLKFQATFEENRGRTNGTSEGSFVYCFTNRNVLARVFGATHGILNAIFEQESTMTHNLVSASDAWSVFPSSTFDRLEPTPIITHKTFNFITGGYRGSLGLDISQFSSAPGKEFLLGPHQFGDTSMWRYRLAPPISNNKDDSTALLLLHGWSVIYAAARFQILYRITDCGFLNCEYCMPRFLNIIIESYRTVSEE</sequence>
<dbReference type="Proteomes" id="UP000053593">
    <property type="component" value="Unassembled WGS sequence"/>
</dbReference>
<gene>
    <name evidence="1" type="ORF">GYMLUDRAFT_253339</name>
</gene>
<dbReference type="OrthoDB" id="10612022at2759"/>
<name>A0A0D0B7K2_9AGAR</name>
<proteinExistence type="predicted"/>
<dbReference type="AlphaFoldDB" id="A0A0D0B7K2"/>
<reference evidence="1 2" key="1">
    <citation type="submission" date="2014-04" db="EMBL/GenBank/DDBJ databases">
        <title>Evolutionary Origins and Diversification of the Mycorrhizal Mutualists.</title>
        <authorList>
            <consortium name="DOE Joint Genome Institute"/>
            <consortium name="Mycorrhizal Genomics Consortium"/>
            <person name="Kohler A."/>
            <person name="Kuo A."/>
            <person name="Nagy L.G."/>
            <person name="Floudas D."/>
            <person name="Copeland A."/>
            <person name="Barry K.W."/>
            <person name="Cichocki N."/>
            <person name="Veneault-Fourrey C."/>
            <person name="LaButti K."/>
            <person name="Lindquist E.A."/>
            <person name="Lipzen A."/>
            <person name="Lundell T."/>
            <person name="Morin E."/>
            <person name="Murat C."/>
            <person name="Riley R."/>
            <person name="Ohm R."/>
            <person name="Sun H."/>
            <person name="Tunlid A."/>
            <person name="Henrissat B."/>
            <person name="Grigoriev I.V."/>
            <person name="Hibbett D.S."/>
            <person name="Martin F."/>
        </authorList>
    </citation>
    <scope>NUCLEOTIDE SEQUENCE [LARGE SCALE GENOMIC DNA]</scope>
    <source>
        <strain evidence="1 2">FD-317 M1</strain>
    </source>
</reference>
<evidence type="ECO:0000313" key="2">
    <source>
        <dbReference type="Proteomes" id="UP000053593"/>
    </source>
</evidence>
<dbReference type="EMBL" id="KN834939">
    <property type="protein sequence ID" value="KIK50021.1"/>
    <property type="molecule type" value="Genomic_DNA"/>
</dbReference>
<protein>
    <recommendedName>
        <fullName evidence="3">F-box domain-containing protein</fullName>
    </recommendedName>
</protein>
<accession>A0A0D0B7K2</accession>
<dbReference type="HOGENOM" id="CLU_748134_0_0_1"/>
<evidence type="ECO:0008006" key="3">
    <source>
        <dbReference type="Google" id="ProtNLM"/>
    </source>
</evidence>